<gene>
    <name evidence="3" type="ORF">HYH02_008723</name>
</gene>
<protein>
    <submittedName>
        <fullName evidence="3">Uncharacterized protein</fullName>
    </submittedName>
</protein>
<accession>A0A835WD61</accession>
<evidence type="ECO:0000313" key="4">
    <source>
        <dbReference type="Proteomes" id="UP000613740"/>
    </source>
</evidence>
<feature type="region of interest" description="Disordered" evidence="2">
    <location>
        <begin position="324"/>
        <end position="350"/>
    </location>
</feature>
<proteinExistence type="predicted"/>
<feature type="coiled-coil region" evidence="1">
    <location>
        <begin position="28"/>
        <end position="69"/>
    </location>
</feature>
<dbReference type="OrthoDB" id="542456at2759"/>
<evidence type="ECO:0000256" key="1">
    <source>
        <dbReference type="SAM" id="Coils"/>
    </source>
</evidence>
<dbReference type="AlphaFoldDB" id="A0A835WD61"/>
<reference evidence="3" key="1">
    <citation type="journal article" date="2020" name="bioRxiv">
        <title>Comparative genomics of Chlamydomonas.</title>
        <authorList>
            <person name="Craig R.J."/>
            <person name="Hasan A.R."/>
            <person name="Ness R.W."/>
            <person name="Keightley P.D."/>
        </authorList>
    </citation>
    <scope>NUCLEOTIDE SEQUENCE</scope>
    <source>
        <strain evidence="3">CCAP 11/173</strain>
    </source>
</reference>
<dbReference type="EMBL" id="JAEHOD010000027">
    <property type="protein sequence ID" value="KAG2445255.1"/>
    <property type="molecule type" value="Genomic_DNA"/>
</dbReference>
<dbReference type="Proteomes" id="UP000613740">
    <property type="component" value="Unassembled WGS sequence"/>
</dbReference>
<organism evidence="3 4">
    <name type="scientific">Chlamydomonas schloesseri</name>
    <dbReference type="NCBI Taxonomy" id="2026947"/>
    <lineage>
        <taxon>Eukaryota</taxon>
        <taxon>Viridiplantae</taxon>
        <taxon>Chlorophyta</taxon>
        <taxon>core chlorophytes</taxon>
        <taxon>Chlorophyceae</taxon>
        <taxon>CS clade</taxon>
        <taxon>Chlamydomonadales</taxon>
        <taxon>Chlamydomonadaceae</taxon>
        <taxon>Chlamydomonas</taxon>
    </lineage>
</organism>
<feature type="region of interest" description="Disordered" evidence="2">
    <location>
        <begin position="1"/>
        <end position="27"/>
    </location>
</feature>
<feature type="compositionally biased region" description="Gly residues" evidence="2">
    <location>
        <begin position="328"/>
        <end position="346"/>
    </location>
</feature>
<sequence>MPASFSLGRAETHAQNAGQEKTGSKRRVRRVQVELTELQDLLQKKTEELRAAQEESVRLRQKLKLLETVLPVREQQIRILQGQVQADTAATVGCRSGNLAPPRLTIKELTPSDSDASSSLELALSPVGGVTTPCASVDGGRPLLEAAPSDAAASSGRCNKDVSLSGHGKLFLVPTLFPPPGLASKAPDSADAVLQRFLGLWNKTMREAALLLTAHDARPHDPRPAMKLAALRDSTIPLCRAMRVDHPGLLLDVCRLNLETGQPEDPPPDHWVAVASGLKLSESQKAECLGALRLYRERVCPALQERKSLAHQMSAALGEQSAAAPGLLRGGPGASGGAGGAGGAGSAGPRPDVVLELNQVADSLHRNVTAEGQALEVVKDFLSNGVFDVVQMHRCSVLSHPWFPDVLSVLAALEGLETQRTKAASA</sequence>
<keyword evidence="4" id="KW-1185">Reference proteome</keyword>
<evidence type="ECO:0000256" key="2">
    <source>
        <dbReference type="SAM" id="MobiDB-lite"/>
    </source>
</evidence>
<comment type="caution">
    <text evidence="3">The sequence shown here is derived from an EMBL/GenBank/DDBJ whole genome shotgun (WGS) entry which is preliminary data.</text>
</comment>
<evidence type="ECO:0000313" key="3">
    <source>
        <dbReference type="EMBL" id="KAG2445255.1"/>
    </source>
</evidence>
<name>A0A835WD61_9CHLO</name>
<keyword evidence="1" id="KW-0175">Coiled coil</keyword>